<dbReference type="AlphaFoldDB" id="A0A2G5CL89"/>
<dbReference type="Proteomes" id="UP000230069">
    <property type="component" value="Unassembled WGS sequence"/>
</dbReference>
<organism evidence="1 2">
    <name type="scientific">Aquilegia coerulea</name>
    <name type="common">Rocky mountain columbine</name>
    <dbReference type="NCBI Taxonomy" id="218851"/>
    <lineage>
        <taxon>Eukaryota</taxon>
        <taxon>Viridiplantae</taxon>
        <taxon>Streptophyta</taxon>
        <taxon>Embryophyta</taxon>
        <taxon>Tracheophyta</taxon>
        <taxon>Spermatophyta</taxon>
        <taxon>Magnoliopsida</taxon>
        <taxon>Ranunculales</taxon>
        <taxon>Ranunculaceae</taxon>
        <taxon>Thalictroideae</taxon>
        <taxon>Aquilegia</taxon>
    </lineage>
</organism>
<proteinExistence type="predicted"/>
<gene>
    <name evidence="1" type="ORF">AQUCO_04700073v1</name>
</gene>
<reference evidence="1 2" key="1">
    <citation type="submission" date="2017-09" db="EMBL/GenBank/DDBJ databases">
        <title>WGS assembly of Aquilegia coerulea Goldsmith.</title>
        <authorList>
            <person name="Hodges S."/>
            <person name="Kramer E."/>
            <person name="Nordborg M."/>
            <person name="Tomkins J."/>
            <person name="Borevitz J."/>
            <person name="Derieg N."/>
            <person name="Yan J."/>
            <person name="Mihaltcheva S."/>
            <person name="Hayes R.D."/>
            <person name="Rokhsar D."/>
        </authorList>
    </citation>
    <scope>NUCLEOTIDE SEQUENCE [LARGE SCALE GENOMIC DNA]</scope>
    <source>
        <strain evidence="2">cv. Goldsmith</strain>
    </source>
</reference>
<evidence type="ECO:0000313" key="1">
    <source>
        <dbReference type="EMBL" id="PIA31950.1"/>
    </source>
</evidence>
<protein>
    <submittedName>
        <fullName evidence="1">Uncharacterized protein</fullName>
    </submittedName>
</protein>
<keyword evidence="2" id="KW-1185">Reference proteome</keyword>
<evidence type="ECO:0000313" key="2">
    <source>
        <dbReference type="Proteomes" id="UP000230069"/>
    </source>
</evidence>
<sequence>MSLGHFSSLNLYFIAFIIRCQWPTDKAFGDWDQFTPFFRFFDDDNHFQRYNLFLRIQCLPLQQSREQETYLSLAFFLRQKNSDIIV</sequence>
<dbReference type="EMBL" id="KZ305064">
    <property type="protein sequence ID" value="PIA31950.1"/>
    <property type="molecule type" value="Genomic_DNA"/>
</dbReference>
<dbReference type="InParanoid" id="A0A2G5CL89"/>
<accession>A0A2G5CL89</accession>
<name>A0A2G5CL89_AQUCA</name>